<evidence type="ECO:0000256" key="4">
    <source>
        <dbReference type="SAM" id="Phobius"/>
    </source>
</evidence>
<evidence type="ECO:0000313" key="6">
    <source>
        <dbReference type="EMBL" id="KAL0096182.1"/>
    </source>
</evidence>
<dbReference type="Gene3D" id="3.40.50.1820">
    <property type="entry name" value="alpha/beta hydrolase"/>
    <property type="match status" value="1"/>
</dbReference>
<evidence type="ECO:0000313" key="7">
    <source>
        <dbReference type="Proteomes" id="UP001448207"/>
    </source>
</evidence>
<dbReference type="InterPro" id="IPR049492">
    <property type="entry name" value="BD-FAE-like_dom"/>
</dbReference>
<feature type="domain" description="BD-FAE-like" evidence="5">
    <location>
        <begin position="216"/>
        <end position="420"/>
    </location>
</feature>
<keyword evidence="4" id="KW-0472">Membrane</keyword>
<feature type="active site" evidence="3">
    <location>
        <position position="311"/>
    </location>
</feature>
<dbReference type="Proteomes" id="UP001448207">
    <property type="component" value="Unassembled WGS sequence"/>
</dbReference>
<organism evidence="6 7">
    <name type="scientific">Phycomyces blakesleeanus</name>
    <dbReference type="NCBI Taxonomy" id="4837"/>
    <lineage>
        <taxon>Eukaryota</taxon>
        <taxon>Fungi</taxon>
        <taxon>Fungi incertae sedis</taxon>
        <taxon>Mucoromycota</taxon>
        <taxon>Mucoromycotina</taxon>
        <taxon>Mucoromycetes</taxon>
        <taxon>Mucorales</taxon>
        <taxon>Phycomycetaceae</taxon>
        <taxon>Phycomyces</taxon>
    </lineage>
</organism>
<dbReference type="PANTHER" id="PTHR48081:SF33">
    <property type="entry name" value="KYNURENINE FORMAMIDASE"/>
    <property type="match status" value="1"/>
</dbReference>
<proteinExistence type="inferred from homology"/>
<name>A0ABR3BCY4_PHYBL</name>
<accession>A0ABR3BCY4</accession>
<keyword evidence="4" id="KW-1133">Transmembrane helix</keyword>
<comment type="caution">
    <text evidence="6">The sequence shown here is derived from an EMBL/GenBank/DDBJ whole genome shotgun (WGS) entry which is preliminary data.</text>
</comment>
<dbReference type="SUPFAM" id="SSF53474">
    <property type="entry name" value="alpha/beta-Hydrolases"/>
    <property type="match status" value="1"/>
</dbReference>
<feature type="transmembrane region" description="Helical" evidence="4">
    <location>
        <begin position="87"/>
        <end position="109"/>
    </location>
</feature>
<dbReference type="PROSITE" id="PS01174">
    <property type="entry name" value="LIPASE_GDXG_SER"/>
    <property type="match status" value="1"/>
</dbReference>
<evidence type="ECO:0000256" key="1">
    <source>
        <dbReference type="ARBA" id="ARBA00010515"/>
    </source>
</evidence>
<keyword evidence="4" id="KW-0812">Transmembrane</keyword>
<evidence type="ECO:0000256" key="2">
    <source>
        <dbReference type="ARBA" id="ARBA00022801"/>
    </source>
</evidence>
<dbReference type="GO" id="GO:0016787">
    <property type="term" value="F:hydrolase activity"/>
    <property type="evidence" value="ECO:0007669"/>
    <property type="project" value="UniProtKB-KW"/>
</dbReference>
<evidence type="ECO:0000256" key="3">
    <source>
        <dbReference type="PROSITE-ProRule" id="PRU10038"/>
    </source>
</evidence>
<dbReference type="InterPro" id="IPR019826">
    <property type="entry name" value="Carboxylesterase_B_AS"/>
</dbReference>
<reference evidence="6 7" key="1">
    <citation type="submission" date="2024-04" db="EMBL/GenBank/DDBJ databases">
        <title>Symmetric and asymmetric DNA N6-adenine methylation regulates different biological responses in Mucorales.</title>
        <authorList>
            <consortium name="Lawrence Berkeley National Laboratory"/>
            <person name="Lax C."/>
            <person name="Mondo S.J."/>
            <person name="Osorio-Concepcion M."/>
            <person name="Muszewska A."/>
            <person name="Corrochano-Luque M."/>
            <person name="Gutierrez G."/>
            <person name="Riley R."/>
            <person name="Lipzen A."/>
            <person name="Guo J."/>
            <person name="Hundley H."/>
            <person name="Amirebrahimi M."/>
            <person name="Ng V."/>
            <person name="Lorenzo-Gutierrez D."/>
            <person name="Binder U."/>
            <person name="Yang J."/>
            <person name="Song Y."/>
            <person name="Canovas D."/>
            <person name="Navarro E."/>
            <person name="Freitag M."/>
            <person name="Gabaldon T."/>
            <person name="Grigoriev I.V."/>
            <person name="Corrochano L.M."/>
            <person name="Nicolas F.E."/>
            <person name="Garre V."/>
        </authorList>
    </citation>
    <scope>NUCLEOTIDE SEQUENCE [LARGE SCALE GENOMIC DNA]</scope>
    <source>
        <strain evidence="6 7">L51</strain>
    </source>
</reference>
<dbReference type="InterPro" id="IPR033140">
    <property type="entry name" value="Lipase_GDXG_put_SER_AS"/>
</dbReference>
<sequence length="476" mass="52981">MLGNKKKGNKKRGNEVSCNKPLCGNLLRFSMLGLIRALAATNYVAFTGLLAALTVGTFDASIMLKLVHKSALARNAFPYVEITQSMIAEFPLHHLAGYLIITTLTNLFGGFEYTLAWLVYYVLGLPVIFSWIVLFVEGLREEEVFSEGIKDLVTGGEPAEALQSPLSLPLVTRLINPLWTPPDVTIYPNITYATTEETAQIVEETGDFSQPKLLSLDIYGRTDRDISDRRPVLIHVHGGAWRKGSKNMFKPHGKVLVQENNWLYVSIGYRLAPENPYPAHLIDVKRAIRWVKQSISKFGGDPNFIVLSGDSAGGHLATMASFTANNPLYQPGFESFDTSVKGVISFSGALDIQATRHHAEFFAHRVAMQKKGEFDQEFLDRHTPTRLIGEAKQNGNLVPFLLITASRDTLVPSTVGKEFKTIYDKYSPPATSSASQCSLLNLPTAHHIYYVGWTPRSIFLSRLVQAWAEQLYTKKK</sequence>
<keyword evidence="2 6" id="KW-0378">Hydrolase</keyword>
<dbReference type="PROSITE" id="PS00122">
    <property type="entry name" value="CARBOXYLESTERASE_B_1"/>
    <property type="match status" value="1"/>
</dbReference>
<dbReference type="InterPro" id="IPR029058">
    <property type="entry name" value="AB_hydrolase_fold"/>
</dbReference>
<dbReference type="PANTHER" id="PTHR48081">
    <property type="entry name" value="AB HYDROLASE SUPERFAMILY PROTEIN C4A8.06C"/>
    <property type="match status" value="1"/>
</dbReference>
<dbReference type="EMBL" id="JBCLYO010000001">
    <property type="protein sequence ID" value="KAL0096182.1"/>
    <property type="molecule type" value="Genomic_DNA"/>
</dbReference>
<dbReference type="InterPro" id="IPR050300">
    <property type="entry name" value="GDXG_lipolytic_enzyme"/>
</dbReference>
<evidence type="ECO:0000259" key="5">
    <source>
        <dbReference type="Pfam" id="PF20434"/>
    </source>
</evidence>
<comment type="similarity">
    <text evidence="1">Belongs to the 'GDXG' lipolytic enzyme family.</text>
</comment>
<protein>
    <submittedName>
        <fullName evidence="6">Alpha/Beta hydrolase protein</fullName>
    </submittedName>
</protein>
<keyword evidence="7" id="KW-1185">Reference proteome</keyword>
<gene>
    <name evidence="6" type="ORF">J3Q64DRAFT_1706596</name>
</gene>
<dbReference type="Pfam" id="PF20434">
    <property type="entry name" value="BD-FAE"/>
    <property type="match status" value="1"/>
</dbReference>
<feature type="transmembrane region" description="Helical" evidence="4">
    <location>
        <begin position="115"/>
        <end position="136"/>
    </location>
</feature>